<keyword evidence="1" id="KW-1133">Transmembrane helix</keyword>
<keyword evidence="1" id="KW-0812">Transmembrane</keyword>
<gene>
    <name evidence="2" type="ORF">NIES267_07660</name>
</gene>
<proteinExistence type="predicted"/>
<evidence type="ECO:0000256" key="1">
    <source>
        <dbReference type="SAM" id="Phobius"/>
    </source>
</evidence>
<keyword evidence="3" id="KW-1185">Reference proteome</keyword>
<accession>A0A1Z4LJ66</accession>
<protein>
    <submittedName>
        <fullName evidence="2">Uncharacterized protein</fullName>
    </submittedName>
</protein>
<sequence>MIKNRNEKHITKILDIVEKDDERAFADTQSARRYFLITLIIVLVFFGCLTVFFGQ</sequence>
<evidence type="ECO:0000313" key="3">
    <source>
        <dbReference type="Proteomes" id="UP000218418"/>
    </source>
</evidence>
<dbReference type="Proteomes" id="UP000218418">
    <property type="component" value="Chromosome"/>
</dbReference>
<organism evidence="2 3">
    <name type="scientific">Calothrix parasitica NIES-267</name>
    <dbReference type="NCBI Taxonomy" id="1973488"/>
    <lineage>
        <taxon>Bacteria</taxon>
        <taxon>Bacillati</taxon>
        <taxon>Cyanobacteriota</taxon>
        <taxon>Cyanophyceae</taxon>
        <taxon>Nostocales</taxon>
        <taxon>Calotrichaceae</taxon>
        <taxon>Calothrix</taxon>
    </lineage>
</organism>
<evidence type="ECO:0000313" key="2">
    <source>
        <dbReference type="EMBL" id="BAY81290.1"/>
    </source>
</evidence>
<keyword evidence="1" id="KW-0472">Membrane</keyword>
<reference evidence="2 3" key="1">
    <citation type="submission" date="2017-06" db="EMBL/GenBank/DDBJ databases">
        <title>Genome sequencing of cyanobaciteial culture collection at National Institute for Environmental Studies (NIES).</title>
        <authorList>
            <person name="Hirose Y."/>
            <person name="Shimura Y."/>
            <person name="Fujisawa T."/>
            <person name="Nakamura Y."/>
            <person name="Kawachi M."/>
        </authorList>
    </citation>
    <scope>NUCLEOTIDE SEQUENCE [LARGE SCALE GENOMIC DNA]</scope>
    <source>
        <strain evidence="2 3">NIES-267</strain>
    </source>
</reference>
<dbReference type="AlphaFoldDB" id="A0A1Z4LJ66"/>
<feature type="transmembrane region" description="Helical" evidence="1">
    <location>
        <begin position="34"/>
        <end position="54"/>
    </location>
</feature>
<name>A0A1Z4LJ66_9CYAN</name>
<dbReference type="EMBL" id="AP018227">
    <property type="protein sequence ID" value="BAY81290.1"/>
    <property type="molecule type" value="Genomic_DNA"/>
</dbReference>